<evidence type="ECO:0000313" key="2">
    <source>
        <dbReference type="Proteomes" id="UP000243626"/>
    </source>
</evidence>
<dbReference type="GO" id="GO:0046677">
    <property type="term" value="P:response to antibiotic"/>
    <property type="evidence" value="ECO:0007669"/>
    <property type="project" value="InterPro"/>
</dbReference>
<protein>
    <submittedName>
        <fullName evidence="1">Erythromycin esterase family protein</fullName>
    </submittedName>
</protein>
<sequence>MTYSKKQMRYLLIFIFPIFLLGCASNEENGVYNLDSDLSNIVDTIEDYEVIVLAEPTHASSDIDEIFIKLITQLTKDGDYNVVGLETSSAELEYYLNFYDESNLDIVRNESVMEKYRQPNFSILFKKHWNNELSVEGIDWVPTVYNQTTDNTHLLENIYQDIKKNNIENAEDFKNKEIKLREFTSRMLFNDEEYIDYDEVDSYLNFYKNLKNSSSYKDLDPHSKKFINHRIDVLQNPLSKEYLTGLKITNPNQDYFSRRGIGMYEKINNLVKEGNKVIVWVHNWHALKNPGKINIPSEEGQISRPTDHYSLGYLLNQSNLKTFVIGTYFNSAENFSSIYLNNEDLEKITDEKFLEAQLSYYQESPLFINLEQHKLLNNRYNAYDEGFIEYELNPREQFDGLIYIEEITN</sequence>
<keyword evidence="2" id="KW-1185">Reference proteome</keyword>
<dbReference type="PROSITE" id="PS51257">
    <property type="entry name" value="PROKAR_LIPOPROTEIN"/>
    <property type="match status" value="1"/>
</dbReference>
<reference evidence="1 2" key="2">
    <citation type="submission" date="2023-10" db="EMBL/GenBank/DDBJ databases">
        <authorList>
            <person name="Choi B."/>
        </authorList>
    </citation>
    <scope>NUCLEOTIDE SEQUENCE [LARGE SCALE GENOMIC DNA]</scope>
    <source>
        <strain evidence="1 2">UMB0959</strain>
    </source>
</reference>
<evidence type="ECO:0000313" key="1">
    <source>
        <dbReference type="EMBL" id="WOS95839.1"/>
    </source>
</evidence>
<proteinExistence type="predicted"/>
<dbReference type="Proteomes" id="UP000243626">
    <property type="component" value="Chromosome"/>
</dbReference>
<dbReference type="RefSeq" id="WP_102167133.1">
    <property type="nucleotide sequence ID" value="NZ_CP136964.1"/>
</dbReference>
<dbReference type="SUPFAM" id="SSF159501">
    <property type="entry name" value="EreA/ChaN-like"/>
    <property type="match status" value="1"/>
</dbReference>
<dbReference type="Gene3D" id="3.30.1870.10">
    <property type="entry name" value="EreA-like, domain 2"/>
    <property type="match status" value="1"/>
</dbReference>
<reference evidence="2" key="1">
    <citation type="submission" date="2017-09" db="EMBL/GenBank/DDBJ databases">
        <title>Bacterial strain isolated from the female urinary microbiota.</title>
        <authorList>
            <person name="Thomas-White K."/>
            <person name="Kumar N."/>
            <person name="Forster S."/>
            <person name="Putonti C."/>
            <person name="Lawley T."/>
            <person name="Wolfe A.J."/>
        </authorList>
    </citation>
    <scope>NUCLEOTIDE SEQUENCE [LARGE SCALE GENOMIC DNA]</scope>
    <source>
        <strain evidence="2">UMB0959</strain>
    </source>
</reference>
<organism evidence="1 2">
    <name type="scientific">Nosocomiicoccus massiliensis</name>
    <dbReference type="NCBI Taxonomy" id="1232430"/>
    <lineage>
        <taxon>Bacteria</taxon>
        <taxon>Bacillati</taxon>
        <taxon>Bacillota</taxon>
        <taxon>Bacilli</taxon>
        <taxon>Bacillales</taxon>
        <taxon>Staphylococcaceae</taxon>
        <taxon>Nosocomiicoccus</taxon>
    </lineage>
</organism>
<dbReference type="KEGG" id="nmy:CJ229_007020"/>
<name>A0AAF1BMA3_9STAP</name>
<gene>
    <name evidence="1" type="ORF">CJ229_007020</name>
</gene>
<dbReference type="Gene3D" id="3.40.1660.10">
    <property type="entry name" value="EreA-like (biosynthetic domain)"/>
    <property type="match status" value="1"/>
</dbReference>
<dbReference type="Pfam" id="PF05139">
    <property type="entry name" value="Erythro_esteras"/>
    <property type="match status" value="1"/>
</dbReference>
<dbReference type="AlphaFoldDB" id="A0AAF1BMA3"/>
<dbReference type="Gene3D" id="1.20.1440.30">
    <property type="entry name" value="Biosynthetic Protein domain"/>
    <property type="match status" value="1"/>
</dbReference>
<dbReference type="EMBL" id="CP136964">
    <property type="protein sequence ID" value="WOS95839.1"/>
    <property type="molecule type" value="Genomic_DNA"/>
</dbReference>
<accession>A0AAF1BMA3</accession>
<dbReference type="InterPro" id="IPR007815">
    <property type="entry name" value="Emycin_Estase"/>
</dbReference>